<dbReference type="GO" id="GO:0016740">
    <property type="term" value="F:transferase activity"/>
    <property type="evidence" value="ECO:0007669"/>
    <property type="project" value="UniProtKB-KW"/>
</dbReference>
<dbReference type="InterPro" id="IPR023168">
    <property type="entry name" value="GatB_Yqey_C_2"/>
</dbReference>
<proteinExistence type="predicted"/>
<name>A0A101XTQ9_9BACL</name>
<dbReference type="InterPro" id="IPR003789">
    <property type="entry name" value="Asn/Gln_tRNA_amidoTrase-B-like"/>
</dbReference>
<organism evidence="1 2">
    <name type="scientific">Ferroacidibacillus organovorans</name>
    <dbReference type="NCBI Taxonomy" id="1765683"/>
    <lineage>
        <taxon>Bacteria</taxon>
        <taxon>Bacillati</taxon>
        <taxon>Bacillota</taxon>
        <taxon>Bacilli</taxon>
        <taxon>Bacillales</taxon>
        <taxon>Alicyclobacillaceae</taxon>
        <taxon>Ferroacidibacillus</taxon>
    </lineage>
</organism>
<reference evidence="1 2" key="1">
    <citation type="submission" date="2015-12" db="EMBL/GenBank/DDBJ databases">
        <title>Draft genome sequence of Acidibacillus ferrooxidans ITV001, isolated from a chalcopyrite acid mine drainage site in Brazil.</title>
        <authorList>
            <person name="Dall'Agnol H."/>
            <person name="Nancucheo I."/>
            <person name="Johnson B."/>
            <person name="Oliveira R."/>
            <person name="Leite L."/>
            <person name="Pylro V."/>
            <person name="Nunes G.L."/>
            <person name="Tzotzos G."/>
            <person name="Fernandes G.R."/>
            <person name="Dutra J."/>
            <person name="Orellana S.C."/>
            <person name="Oliveira G."/>
        </authorList>
    </citation>
    <scope>NUCLEOTIDE SEQUENCE [LARGE SCALE GENOMIC DNA]</scope>
    <source>
        <strain evidence="2">ITV01</strain>
    </source>
</reference>
<dbReference type="Proteomes" id="UP000053557">
    <property type="component" value="Unassembled WGS sequence"/>
</dbReference>
<dbReference type="Gene3D" id="1.10.10.410">
    <property type="match status" value="1"/>
</dbReference>
<dbReference type="RefSeq" id="WP_067710917.1">
    <property type="nucleotide sequence ID" value="NZ_LPVJ01000001.1"/>
</dbReference>
<dbReference type="GO" id="GO:0016884">
    <property type="term" value="F:carbon-nitrogen ligase activity, with glutamine as amido-N-donor"/>
    <property type="evidence" value="ECO:0007669"/>
    <property type="project" value="InterPro"/>
</dbReference>
<keyword evidence="1" id="KW-0808">Transferase</keyword>
<dbReference type="InterPro" id="IPR042184">
    <property type="entry name" value="YqeY/Aim41_N"/>
</dbReference>
<evidence type="ECO:0000313" key="1">
    <source>
        <dbReference type="EMBL" id="KUO97397.1"/>
    </source>
</evidence>
<dbReference type="Pfam" id="PF09424">
    <property type="entry name" value="YqeY"/>
    <property type="match status" value="1"/>
</dbReference>
<dbReference type="SUPFAM" id="SSF89095">
    <property type="entry name" value="GatB/YqeY motif"/>
    <property type="match status" value="1"/>
</dbReference>
<dbReference type="OrthoDB" id="9794041at2"/>
<dbReference type="AlphaFoldDB" id="A0A101XTQ9"/>
<dbReference type="PANTHER" id="PTHR28055:SF1">
    <property type="entry name" value="ALTERED INHERITANCE OF MITOCHONDRIA PROTEIN 41, MITOCHONDRIAL"/>
    <property type="match status" value="1"/>
</dbReference>
<dbReference type="EMBL" id="LPVJ01000001">
    <property type="protein sequence ID" value="KUO97397.1"/>
    <property type="molecule type" value="Genomic_DNA"/>
</dbReference>
<dbReference type="InterPro" id="IPR019004">
    <property type="entry name" value="YqeY/Aim41"/>
</dbReference>
<comment type="caution">
    <text evidence="1">The sequence shown here is derived from an EMBL/GenBank/DDBJ whole genome shotgun (WGS) entry which is preliminary data.</text>
</comment>
<gene>
    <name evidence="1" type="ORF">ATW55_05900</name>
</gene>
<dbReference type="Gene3D" id="1.10.1510.10">
    <property type="entry name" value="Uncharacterised protein YqeY/AIM41 PF09424, N-terminal domain"/>
    <property type="match status" value="1"/>
</dbReference>
<accession>A0A101XTQ9</accession>
<dbReference type="PANTHER" id="PTHR28055">
    <property type="entry name" value="ALTERED INHERITANCE OF MITOCHONDRIA PROTEIN 41, MITOCHONDRIAL"/>
    <property type="match status" value="1"/>
</dbReference>
<keyword evidence="2" id="KW-1185">Reference proteome</keyword>
<protein>
    <submittedName>
        <fullName evidence="1">Aspartyl-tRNA amidotransferase</fullName>
    </submittedName>
</protein>
<sequence>MMEKMDRDIKDALLAKDKVRVSVLRMVKSAAKNIAIDERRELTEKDWNNVIKKEVKQRQDALAAAGSGRPDFVAEMEAELAVLKGYLPEELSETEIRDVIMQVIQDTGATSKADLKKVMPVVMGKLADRADGRTINRLVQEALS</sequence>
<evidence type="ECO:0000313" key="2">
    <source>
        <dbReference type="Proteomes" id="UP000053557"/>
    </source>
</evidence>